<dbReference type="EMBL" id="LK391707">
    <property type="protein sequence ID" value="CDR94694.1"/>
    <property type="molecule type" value="Genomic_DNA"/>
</dbReference>
<feature type="region of interest" description="Disordered" evidence="1">
    <location>
        <begin position="132"/>
        <end position="151"/>
    </location>
</feature>
<reference evidence="3" key="1">
    <citation type="journal article" date="2014" name="Nucleic Acids Res.">
        <title>The evolutionary dynamics of variant antigen genes in Babesia reveal a history of genomic innovation underlying host-parasite interaction.</title>
        <authorList>
            <person name="Jackson A.P."/>
            <person name="Otto T.D."/>
            <person name="Darby A."/>
            <person name="Ramaprasad A."/>
            <person name="Xia D."/>
            <person name="Echaide I.E."/>
            <person name="Farber M."/>
            <person name="Gahlot S."/>
            <person name="Gamble J."/>
            <person name="Gupta D."/>
            <person name="Gupta Y."/>
            <person name="Jackson L."/>
            <person name="Malandrin L."/>
            <person name="Malas T.B."/>
            <person name="Moussa E."/>
            <person name="Nair M."/>
            <person name="Reid A.J."/>
            <person name="Sanders M."/>
            <person name="Sharma J."/>
            <person name="Tracey A."/>
            <person name="Quail M.A."/>
            <person name="Weir W."/>
            <person name="Wastling J.M."/>
            <person name="Hall N."/>
            <person name="Willadsen P."/>
            <person name="Lingelbach K."/>
            <person name="Shiels B."/>
            <person name="Tait A."/>
            <person name="Berriman M."/>
            <person name="Allred D.R."/>
            <person name="Pain A."/>
        </authorList>
    </citation>
    <scope>NUCLEOTIDE SEQUENCE [LARGE SCALE GENOMIC DNA]</scope>
    <source>
        <strain evidence="3">Bond</strain>
    </source>
</reference>
<feature type="compositionally biased region" description="Basic and acidic residues" evidence="1">
    <location>
        <begin position="142"/>
        <end position="151"/>
    </location>
</feature>
<accession>A0A061D6Y8</accession>
<proteinExistence type="predicted"/>
<dbReference type="VEuPathDB" id="PiroplasmaDB:BBBOND_0109920"/>
<name>A0A061D6Y8_BABBI</name>
<gene>
    <name evidence="2" type="ORF">BBBOND_0109920</name>
</gene>
<dbReference type="KEGG" id="bbig:BBBOND_0109920"/>
<evidence type="ECO:0000313" key="3">
    <source>
        <dbReference type="Proteomes" id="UP000033188"/>
    </source>
</evidence>
<dbReference type="AlphaFoldDB" id="A0A061D6Y8"/>
<keyword evidence="3" id="KW-1185">Reference proteome</keyword>
<dbReference type="GeneID" id="24563235"/>
<protein>
    <submittedName>
        <fullName evidence="2">Uncharacterized protein</fullName>
    </submittedName>
</protein>
<organism evidence="2 3">
    <name type="scientific">Babesia bigemina</name>
    <dbReference type="NCBI Taxonomy" id="5866"/>
    <lineage>
        <taxon>Eukaryota</taxon>
        <taxon>Sar</taxon>
        <taxon>Alveolata</taxon>
        <taxon>Apicomplexa</taxon>
        <taxon>Aconoidasida</taxon>
        <taxon>Piroplasmida</taxon>
        <taxon>Babesiidae</taxon>
        <taxon>Babesia</taxon>
    </lineage>
</organism>
<sequence length="151" mass="17375">MSARRINSVVTCDNSSALISDLFQHLASKCLSEVNDGFGWAISFIFETQYTGTSVFMPRLTNSPNGFVSCVLGTLCIRLGTLFLSYRDMNKTLYASYDNVPPKEWIWPYLWKESGRPDNRAAPVKARERYMHWPRKKASTRRTMERDSCSR</sequence>
<dbReference type="Proteomes" id="UP000033188">
    <property type="component" value="Chromosome 1"/>
</dbReference>
<evidence type="ECO:0000313" key="2">
    <source>
        <dbReference type="EMBL" id="CDR94694.1"/>
    </source>
</evidence>
<evidence type="ECO:0000256" key="1">
    <source>
        <dbReference type="SAM" id="MobiDB-lite"/>
    </source>
</evidence>
<dbReference type="RefSeq" id="XP_012766880.1">
    <property type="nucleotide sequence ID" value="XM_012911426.1"/>
</dbReference>